<keyword evidence="4" id="KW-0663">Pyridoxal phosphate</keyword>
<dbReference type="Gene3D" id="3.90.100.10">
    <property type="entry name" value="Orn/Lys/Arg decarboxylase, C-terminal domain"/>
    <property type="match status" value="1"/>
</dbReference>
<dbReference type="Pfam" id="PF03711">
    <property type="entry name" value="OKR_DC_1_C"/>
    <property type="match status" value="1"/>
</dbReference>
<dbReference type="SUPFAM" id="SSF53383">
    <property type="entry name" value="PLP-dependent transferases"/>
    <property type="match status" value="1"/>
</dbReference>
<keyword evidence="5" id="KW-0456">Lyase</keyword>
<dbReference type="PANTHER" id="PTHR43277">
    <property type="entry name" value="ARGININE DECARBOXYLASE"/>
    <property type="match status" value="1"/>
</dbReference>
<dbReference type="PANTHER" id="PTHR43277:SF4">
    <property type="entry name" value="ARGININE DECARBOXYLASE"/>
    <property type="match status" value="1"/>
</dbReference>
<comment type="cofactor">
    <cofactor evidence="1">
        <name>pyridoxal 5'-phosphate</name>
        <dbReference type="ChEBI" id="CHEBI:597326"/>
    </cofactor>
</comment>
<evidence type="ECO:0000256" key="2">
    <source>
        <dbReference type="ARBA" id="ARBA00010671"/>
    </source>
</evidence>
<keyword evidence="3" id="KW-0210">Decarboxylase</keyword>
<keyword evidence="8" id="KW-1185">Reference proteome</keyword>
<dbReference type="InterPro" id="IPR015424">
    <property type="entry name" value="PyrdxlP-dep_Trfase"/>
</dbReference>
<dbReference type="GO" id="GO:0016831">
    <property type="term" value="F:carboxy-lyase activity"/>
    <property type="evidence" value="ECO:0007669"/>
    <property type="project" value="UniProtKB-KW"/>
</dbReference>
<sequence>MNNISQQRAPIFEALKKYKEDRIVRFDVPGHKGGRGNKELTNFLGQDCLSADVNSMKPLDNLSHPTSVIREAEKIASEAFGAKNTFFIVNGTTAAVQAMIMSTCKAGDKIIMPRNVHRSAINALVICGAIPVYVDPGVDKELGISLGMRFSDVEEAILKNKDAKAVLVNNPTYYGICSNLKRIVEVAHENNMLVLVDEAHGTHFYFGENMPISAMKAGADMAAVSIHKTGGSLTQSSFLLCGENVNSNYVRQIINLTQTTSASYLLLVSLDLARKNLSINGKEIFKKTVNLAEYAREEINNLGGYNAFSKELIDGDRVFDFDETKLSINTLNIGLAGIEVYDILRDEYGIQIEFGDIGNILAIISAGDRILEIERLISALSEIKRLYSKDKAGMLESEYINPEVVLPPQKAFYSNKKPMPLDSNSIGEISTEFIMAYPPGIPILAPGERITQDVLDYIYYAKEKGSLLTGTQDMNIENIYVVEG</sequence>
<dbReference type="InterPro" id="IPR052357">
    <property type="entry name" value="Orn_Lys_Arg_decarboxylase-I"/>
</dbReference>
<evidence type="ECO:0000256" key="4">
    <source>
        <dbReference type="ARBA" id="ARBA00022898"/>
    </source>
</evidence>
<dbReference type="Proteomes" id="UP000294567">
    <property type="component" value="Unassembled WGS sequence"/>
</dbReference>
<evidence type="ECO:0000256" key="3">
    <source>
        <dbReference type="ARBA" id="ARBA00022793"/>
    </source>
</evidence>
<dbReference type="OrthoDB" id="9815233at2"/>
<protein>
    <submittedName>
        <fullName evidence="7">Lysine decarboxylase</fullName>
    </submittedName>
</protein>
<dbReference type="InterPro" id="IPR000310">
    <property type="entry name" value="Orn/Lys/Arg_deCO2ase_major_dom"/>
</dbReference>
<evidence type="ECO:0000256" key="5">
    <source>
        <dbReference type="ARBA" id="ARBA00023239"/>
    </source>
</evidence>
<dbReference type="RefSeq" id="WP_132025181.1">
    <property type="nucleotide sequence ID" value="NZ_CP068564.1"/>
</dbReference>
<evidence type="ECO:0000259" key="6">
    <source>
        <dbReference type="PROSITE" id="PS00703"/>
    </source>
</evidence>
<dbReference type="Gene3D" id="3.40.640.10">
    <property type="entry name" value="Type I PLP-dependent aspartate aminotransferase-like (Major domain)"/>
    <property type="match status" value="1"/>
</dbReference>
<dbReference type="CDD" id="cd00615">
    <property type="entry name" value="Orn_deC_like"/>
    <property type="match status" value="1"/>
</dbReference>
<evidence type="ECO:0000256" key="1">
    <source>
        <dbReference type="ARBA" id="ARBA00001933"/>
    </source>
</evidence>
<dbReference type="Pfam" id="PF01276">
    <property type="entry name" value="OKR_DC_1"/>
    <property type="match status" value="1"/>
</dbReference>
<dbReference type="InterPro" id="IPR015421">
    <property type="entry name" value="PyrdxlP-dep_Trfase_major"/>
</dbReference>
<comment type="caution">
    <text evidence="7">The sequence shown here is derived from an EMBL/GenBank/DDBJ whole genome shotgun (WGS) entry which is preliminary data.</text>
</comment>
<gene>
    <name evidence="7" type="ORF">EDD65_1016</name>
</gene>
<dbReference type="PROSITE" id="PS00703">
    <property type="entry name" value="OKR_DC_1"/>
    <property type="match status" value="1"/>
</dbReference>
<accession>A0A4R3L0C8</accession>
<feature type="domain" description="Orn/Lys/Arg decarboxylases family 1 pyridoxal-P attachment site" evidence="6">
    <location>
        <begin position="223"/>
        <end position="237"/>
    </location>
</feature>
<comment type="similarity">
    <text evidence="2">Belongs to the Orn/Lys/Arg decarboxylase class-I family.</text>
</comment>
<dbReference type="InterPro" id="IPR008286">
    <property type="entry name" value="Prn/Lys/Arg_de-COase_C"/>
</dbReference>
<evidence type="ECO:0000313" key="8">
    <source>
        <dbReference type="Proteomes" id="UP000294567"/>
    </source>
</evidence>
<dbReference type="EMBL" id="SMAE01000001">
    <property type="protein sequence ID" value="TCS91508.1"/>
    <property type="molecule type" value="Genomic_DNA"/>
</dbReference>
<organism evidence="7 8">
    <name type="scientific">Keratinibaculum paraultunense</name>
    <dbReference type="NCBI Taxonomy" id="1278232"/>
    <lineage>
        <taxon>Bacteria</taxon>
        <taxon>Bacillati</taxon>
        <taxon>Bacillota</taxon>
        <taxon>Tissierellia</taxon>
        <taxon>Tissierellales</taxon>
        <taxon>Tepidimicrobiaceae</taxon>
        <taxon>Keratinibaculum</taxon>
    </lineage>
</organism>
<reference evidence="7 8" key="1">
    <citation type="submission" date="2019-03" db="EMBL/GenBank/DDBJ databases">
        <title>Genomic Encyclopedia of Type Strains, Phase IV (KMG-IV): sequencing the most valuable type-strain genomes for metagenomic binning, comparative biology and taxonomic classification.</title>
        <authorList>
            <person name="Goeker M."/>
        </authorList>
    </citation>
    <scope>NUCLEOTIDE SEQUENCE [LARGE SCALE GENOMIC DNA]</scope>
    <source>
        <strain evidence="7 8">DSM 26752</strain>
    </source>
</reference>
<proteinExistence type="inferred from homology"/>
<dbReference type="AlphaFoldDB" id="A0A4R3L0C8"/>
<name>A0A4R3L0C8_9FIRM</name>
<evidence type="ECO:0000313" key="7">
    <source>
        <dbReference type="EMBL" id="TCS91508.1"/>
    </source>
</evidence>